<feature type="domain" description="FAD-binding" evidence="1">
    <location>
        <begin position="3"/>
        <end position="111"/>
    </location>
</feature>
<evidence type="ECO:0000313" key="3">
    <source>
        <dbReference type="Proteomes" id="UP000609121"/>
    </source>
</evidence>
<dbReference type="EMBL" id="JACVXA010000019">
    <property type="protein sequence ID" value="MBE3638233.1"/>
    <property type="molecule type" value="Genomic_DNA"/>
</dbReference>
<evidence type="ECO:0000259" key="1">
    <source>
        <dbReference type="Pfam" id="PF01494"/>
    </source>
</evidence>
<dbReference type="Gene3D" id="3.50.50.60">
    <property type="entry name" value="FAD/NAD(P)-binding domain"/>
    <property type="match status" value="1"/>
</dbReference>
<evidence type="ECO:0000313" key="2">
    <source>
        <dbReference type="EMBL" id="MBE3638233.1"/>
    </source>
</evidence>
<dbReference type="Gene3D" id="3.30.9.100">
    <property type="match status" value="1"/>
</dbReference>
<dbReference type="AlphaFoldDB" id="A0A8J7CZQ0"/>
<keyword evidence="3" id="KW-1185">Reference proteome</keyword>
<feature type="non-terminal residue" evidence="2">
    <location>
        <position position="126"/>
    </location>
</feature>
<dbReference type="Pfam" id="PF01494">
    <property type="entry name" value="FAD_binding_3"/>
    <property type="match status" value="1"/>
</dbReference>
<dbReference type="InterPro" id="IPR002938">
    <property type="entry name" value="FAD-bd"/>
</dbReference>
<reference evidence="2" key="1">
    <citation type="submission" date="2020-09" db="EMBL/GenBank/DDBJ databases">
        <title>A novel bacterium of genus Mangrovicoccus, isolated from South China Sea.</title>
        <authorList>
            <person name="Huang H."/>
            <person name="Mo K."/>
            <person name="Hu Y."/>
        </authorList>
    </citation>
    <scope>NUCLEOTIDE SEQUENCE</scope>
    <source>
        <strain evidence="2">HB182678</strain>
    </source>
</reference>
<sequence>MPDILVAGGGPAGAVAALILARRGYPVRLADPLTPPAPRIESLAASALPLAADLGILPVLEAACLGRAAAMELDWRDRPERRTFETDAPWLLSRAALHRGLRDAAAAAGARIVAQRVARPAPGALR</sequence>
<organism evidence="2 3">
    <name type="scientific">Mangrovicoccus algicola</name>
    <dbReference type="NCBI Taxonomy" id="2771008"/>
    <lineage>
        <taxon>Bacteria</taxon>
        <taxon>Pseudomonadati</taxon>
        <taxon>Pseudomonadota</taxon>
        <taxon>Alphaproteobacteria</taxon>
        <taxon>Rhodobacterales</taxon>
        <taxon>Paracoccaceae</taxon>
        <taxon>Mangrovicoccus</taxon>
    </lineage>
</organism>
<dbReference type="PRINTS" id="PR00469">
    <property type="entry name" value="PNDRDTASEII"/>
</dbReference>
<dbReference type="RefSeq" id="WP_330998978.1">
    <property type="nucleotide sequence ID" value="NZ_JACVXA010000019.1"/>
</dbReference>
<dbReference type="InterPro" id="IPR036188">
    <property type="entry name" value="FAD/NAD-bd_sf"/>
</dbReference>
<dbReference type="SUPFAM" id="SSF51905">
    <property type="entry name" value="FAD/NAD(P)-binding domain"/>
    <property type="match status" value="1"/>
</dbReference>
<protein>
    <recommendedName>
        <fullName evidence="1">FAD-binding domain-containing protein</fullName>
    </recommendedName>
</protein>
<dbReference type="GO" id="GO:0071949">
    <property type="term" value="F:FAD binding"/>
    <property type="evidence" value="ECO:0007669"/>
    <property type="project" value="InterPro"/>
</dbReference>
<name>A0A8J7CZQ0_9RHOB</name>
<comment type="caution">
    <text evidence="2">The sequence shown here is derived from an EMBL/GenBank/DDBJ whole genome shotgun (WGS) entry which is preliminary data.</text>
</comment>
<accession>A0A8J7CZQ0</accession>
<gene>
    <name evidence="2" type="ORF">ICN82_08485</name>
</gene>
<dbReference type="Proteomes" id="UP000609121">
    <property type="component" value="Unassembled WGS sequence"/>
</dbReference>
<proteinExistence type="predicted"/>